<reference evidence="1" key="1">
    <citation type="journal article" date="2015" name="Nature">
        <title>Complex archaea that bridge the gap between prokaryotes and eukaryotes.</title>
        <authorList>
            <person name="Spang A."/>
            <person name="Saw J.H."/>
            <person name="Jorgensen S.L."/>
            <person name="Zaremba-Niedzwiedzka K."/>
            <person name="Martijn J."/>
            <person name="Lind A.E."/>
            <person name="van Eijk R."/>
            <person name="Schleper C."/>
            <person name="Guy L."/>
            <person name="Ettema T.J."/>
        </authorList>
    </citation>
    <scope>NUCLEOTIDE SEQUENCE</scope>
</reference>
<comment type="caution">
    <text evidence="1">The sequence shown here is derived from an EMBL/GenBank/DDBJ whole genome shotgun (WGS) entry which is preliminary data.</text>
</comment>
<accession>A0A0F9EEW9</accession>
<dbReference type="EMBL" id="LAZR01027746">
    <property type="protein sequence ID" value="KKL64766.1"/>
    <property type="molecule type" value="Genomic_DNA"/>
</dbReference>
<dbReference type="AlphaFoldDB" id="A0A0F9EEW9"/>
<organism evidence="1">
    <name type="scientific">marine sediment metagenome</name>
    <dbReference type="NCBI Taxonomy" id="412755"/>
    <lineage>
        <taxon>unclassified sequences</taxon>
        <taxon>metagenomes</taxon>
        <taxon>ecological metagenomes</taxon>
    </lineage>
</organism>
<evidence type="ECO:0000313" key="1">
    <source>
        <dbReference type="EMBL" id="KKL64766.1"/>
    </source>
</evidence>
<protein>
    <submittedName>
        <fullName evidence="1">Uncharacterized protein</fullName>
    </submittedName>
</protein>
<feature type="non-terminal residue" evidence="1">
    <location>
        <position position="110"/>
    </location>
</feature>
<gene>
    <name evidence="1" type="ORF">LCGC14_2161670</name>
</gene>
<sequence length="110" mass="12706">MPNFISKDGIFFPAKEKVALVNRSNKARMVKGKRVQPGEPYIYEGPDRAALFMLYEQGVEKLGQDFRRDPEVVDRVRKLGFPNMDSYLEFIGHDKEKVEETFKKHAAIIS</sequence>
<name>A0A0F9EEW9_9ZZZZ</name>
<proteinExistence type="predicted"/>